<keyword evidence="1" id="KW-0812">Transmembrane</keyword>
<evidence type="ECO:0000256" key="1">
    <source>
        <dbReference type="SAM" id="Phobius"/>
    </source>
</evidence>
<dbReference type="PANTHER" id="PTHR31600">
    <property type="entry name" value="TINY MACROCYSTS PROTEIN B-RELATED"/>
    <property type="match status" value="1"/>
</dbReference>
<dbReference type="EMBL" id="CAJZBQ010000032">
    <property type="protein sequence ID" value="CAG9322465.1"/>
    <property type="molecule type" value="Genomic_DNA"/>
</dbReference>
<evidence type="ECO:0000313" key="3">
    <source>
        <dbReference type="Proteomes" id="UP001162131"/>
    </source>
</evidence>
<evidence type="ECO:0008006" key="4">
    <source>
        <dbReference type="Google" id="ProtNLM"/>
    </source>
</evidence>
<sequence length="895" mass="104277">MLLDLYEQFFESTEINNLKLKQSSFEKQKIVIFKIFGKIFQSKYNSGYRIRSQLLVEALFNFTLALQMISLTWYPDMEISGWNRYITFWDIVSYFNLNNFCGTFEATAYCFHGVNTVLSICVGLLLLMFVFSCMSLKFPLILVQILKNLLSVWVTVLYIPTLIELSMIFKYSTFNYDKIYEFSGKHSSDLLNYGISGSILIIVYMIFLIIMAYLWELFASDVRHAFWDKNLTVRAHSSVDLKMLTFKTCMSISYVLFRNVSITIYQIMCMIASFCIFLEFIVKLPYYSKAENSIKSCKILTVSISLLAVLLGTAMDDAGVPFMLNFFLQPIIIVINCWFVNSRINSIKKSEINFTSQYDFERTARHLLCNRHLEKKIQVINYFTACYVNKALAKDKLLIVWEVNFCSFTMKDEKLARIKLTKINSVNSTLEGSIQEWRALKNIDERDSSSVDAHYIEYLEDFNKAKKFDQEICYAFIDLWSEFSEKFPKYKKIYYHSIRSSDLLTNLKEFYVKLVSKYKHPELYDLYISFLENILGEIDEAGIMNRLKGNINHQVSFSTIYDTKLTSYEEMNGIILISANEDSFGVITYVNDRAAQLLKGSNIDIAGTQLSSYIPSPYNYNHDEHLRNLYINYTSEEVLKRGPFFLQNTLGYLEECGFLIKLAAFHNNAYFLATLTKRTTNRQLALISEEGVVYNTTDLFPHFIGATTNSIRNYCISDFIPGLDISQMKLYEPLIVQQKGIKLALVHIIKELRTTTIHMLLLIHDEKEIKIWKEGQDIDQIEYFKKIQVSREEKMGQELPLKHLQHSITFRFQKFITSENNQREESKEIERHRLLNEVSKESCKNLDNVDEKSISNMQVSNISSSSSTAAQRCIESLSKNLKHFQWILLFCVILI</sequence>
<accession>A0AAU9J918</accession>
<feature type="transmembrane region" description="Helical" evidence="1">
    <location>
        <begin position="263"/>
        <end position="284"/>
    </location>
</feature>
<dbReference type="PANTHER" id="PTHR31600:SF2">
    <property type="entry name" value="GAMETE ENRICHED GENE 10 PROTEIN-RELATED"/>
    <property type="match status" value="1"/>
</dbReference>
<comment type="caution">
    <text evidence="2">The sequence shown here is derived from an EMBL/GenBank/DDBJ whole genome shotgun (WGS) entry which is preliminary data.</text>
</comment>
<evidence type="ECO:0000313" key="2">
    <source>
        <dbReference type="EMBL" id="CAG9322465.1"/>
    </source>
</evidence>
<feature type="transmembrane region" description="Helical" evidence="1">
    <location>
        <begin position="296"/>
        <end position="314"/>
    </location>
</feature>
<reference evidence="2" key="1">
    <citation type="submission" date="2021-09" db="EMBL/GenBank/DDBJ databases">
        <authorList>
            <consortium name="AG Swart"/>
            <person name="Singh M."/>
            <person name="Singh A."/>
            <person name="Seah K."/>
            <person name="Emmerich C."/>
        </authorList>
    </citation>
    <scope>NUCLEOTIDE SEQUENCE</scope>
    <source>
        <strain evidence="2">ATCC30299</strain>
    </source>
</reference>
<feature type="transmembrane region" description="Helical" evidence="1">
    <location>
        <begin position="150"/>
        <end position="171"/>
    </location>
</feature>
<name>A0AAU9J918_9CILI</name>
<gene>
    <name evidence="2" type="ORF">BSTOLATCC_MIC31598</name>
</gene>
<proteinExistence type="predicted"/>
<dbReference type="InterPro" id="IPR052994">
    <property type="entry name" value="Tiny_macrocysts_regulators"/>
</dbReference>
<dbReference type="Proteomes" id="UP001162131">
    <property type="component" value="Unassembled WGS sequence"/>
</dbReference>
<feature type="transmembrane region" description="Helical" evidence="1">
    <location>
        <begin position="117"/>
        <end position="138"/>
    </location>
</feature>
<protein>
    <recommendedName>
        <fullName evidence="4">PAS domain-containing protein</fullName>
    </recommendedName>
</protein>
<dbReference type="AlphaFoldDB" id="A0AAU9J918"/>
<feature type="transmembrane region" description="Helical" evidence="1">
    <location>
        <begin position="191"/>
        <end position="218"/>
    </location>
</feature>
<keyword evidence="1" id="KW-1133">Transmembrane helix</keyword>
<organism evidence="2 3">
    <name type="scientific">Blepharisma stoltei</name>
    <dbReference type="NCBI Taxonomy" id="1481888"/>
    <lineage>
        <taxon>Eukaryota</taxon>
        <taxon>Sar</taxon>
        <taxon>Alveolata</taxon>
        <taxon>Ciliophora</taxon>
        <taxon>Postciliodesmatophora</taxon>
        <taxon>Heterotrichea</taxon>
        <taxon>Heterotrichida</taxon>
        <taxon>Blepharismidae</taxon>
        <taxon>Blepharisma</taxon>
    </lineage>
</organism>
<keyword evidence="1" id="KW-0472">Membrane</keyword>
<keyword evidence="3" id="KW-1185">Reference proteome</keyword>